<accession>A0ACA9P0Q9</accession>
<reference evidence="1" key="1">
    <citation type="submission" date="2021-06" db="EMBL/GenBank/DDBJ databases">
        <authorList>
            <person name="Kallberg Y."/>
            <person name="Tangrot J."/>
            <person name="Rosling A."/>
        </authorList>
    </citation>
    <scope>NUCLEOTIDE SEQUENCE</scope>
    <source>
        <strain evidence="1">CL356</strain>
    </source>
</reference>
<proteinExistence type="predicted"/>
<evidence type="ECO:0000313" key="1">
    <source>
        <dbReference type="EMBL" id="CAG8679165.1"/>
    </source>
</evidence>
<evidence type="ECO:0000313" key="2">
    <source>
        <dbReference type="Proteomes" id="UP000789525"/>
    </source>
</evidence>
<protein>
    <submittedName>
        <fullName evidence="1">5991_t:CDS:1</fullName>
    </submittedName>
</protein>
<feature type="non-terminal residue" evidence="1">
    <location>
        <position position="1"/>
    </location>
</feature>
<dbReference type="Proteomes" id="UP000789525">
    <property type="component" value="Unassembled WGS sequence"/>
</dbReference>
<gene>
    <name evidence="1" type="ORF">ACOLOM_LOCUS9260</name>
</gene>
<keyword evidence="2" id="KW-1185">Reference proteome</keyword>
<comment type="caution">
    <text evidence="1">The sequence shown here is derived from an EMBL/GenBank/DDBJ whole genome shotgun (WGS) entry which is preliminary data.</text>
</comment>
<sequence length="178" mass="19960">RMKEAFQTCVRAVLDLREENGRYRCELFKELPDRDDYPDYYLHIQNPISISQIRKRVTGGYYRSVAQFKDDWHLMFNNARTYNQEGSIVYEDANQMQQVFDDAVEKATAGLDIPQMGNSASASAGVSTGYATPVSGTSAQPLVSNNGNGAGQSYATPPRRAVKRNIVDSDDEDYHSSE</sequence>
<name>A0ACA9P0Q9_9GLOM</name>
<organism evidence="1 2">
    <name type="scientific">Acaulospora colombiana</name>
    <dbReference type="NCBI Taxonomy" id="27376"/>
    <lineage>
        <taxon>Eukaryota</taxon>
        <taxon>Fungi</taxon>
        <taxon>Fungi incertae sedis</taxon>
        <taxon>Mucoromycota</taxon>
        <taxon>Glomeromycotina</taxon>
        <taxon>Glomeromycetes</taxon>
        <taxon>Diversisporales</taxon>
        <taxon>Acaulosporaceae</taxon>
        <taxon>Acaulospora</taxon>
    </lineage>
</organism>
<dbReference type="EMBL" id="CAJVPT010026393">
    <property type="protein sequence ID" value="CAG8679165.1"/>
    <property type="molecule type" value="Genomic_DNA"/>
</dbReference>